<evidence type="ECO:0000313" key="2">
    <source>
        <dbReference type="Proteomes" id="UP001151699"/>
    </source>
</evidence>
<proteinExistence type="predicted"/>
<comment type="caution">
    <text evidence="1">The sequence shown here is derived from an EMBL/GenBank/DDBJ whole genome shotgun (WGS) entry which is preliminary data.</text>
</comment>
<dbReference type="EMBL" id="WJQU01000001">
    <property type="protein sequence ID" value="KAJ6649218.1"/>
    <property type="molecule type" value="Genomic_DNA"/>
</dbReference>
<keyword evidence="2" id="KW-1185">Reference proteome</keyword>
<organism evidence="1 2">
    <name type="scientific">Pseudolycoriella hygida</name>
    <dbReference type="NCBI Taxonomy" id="35572"/>
    <lineage>
        <taxon>Eukaryota</taxon>
        <taxon>Metazoa</taxon>
        <taxon>Ecdysozoa</taxon>
        <taxon>Arthropoda</taxon>
        <taxon>Hexapoda</taxon>
        <taxon>Insecta</taxon>
        <taxon>Pterygota</taxon>
        <taxon>Neoptera</taxon>
        <taxon>Endopterygota</taxon>
        <taxon>Diptera</taxon>
        <taxon>Nematocera</taxon>
        <taxon>Sciaroidea</taxon>
        <taxon>Sciaridae</taxon>
        <taxon>Pseudolycoriella</taxon>
    </lineage>
</organism>
<name>A0A9Q0NFB3_9DIPT</name>
<accession>A0A9Q0NFB3</accession>
<reference evidence="1" key="1">
    <citation type="submission" date="2022-07" db="EMBL/GenBank/DDBJ databases">
        <authorList>
            <person name="Trinca V."/>
            <person name="Uliana J.V.C."/>
            <person name="Torres T.T."/>
            <person name="Ward R.J."/>
            <person name="Monesi N."/>
        </authorList>
    </citation>
    <scope>NUCLEOTIDE SEQUENCE</scope>
    <source>
        <strain evidence="1">HSMRA1968</strain>
        <tissue evidence="1">Whole embryos</tissue>
    </source>
</reference>
<protein>
    <submittedName>
        <fullName evidence="1">Uncharacterized protein</fullName>
    </submittedName>
</protein>
<evidence type="ECO:0000313" key="1">
    <source>
        <dbReference type="EMBL" id="KAJ6649218.1"/>
    </source>
</evidence>
<dbReference type="Proteomes" id="UP001151699">
    <property type="component" value="Chromosome A"/>
</dbReference>
<gene>
    <name evidence="1" type="ORF">Bhyg_04452</name>
</gene>
<sequence length="69" mass="7608">MRGNPANVRDSCDIVITIVTSDSVVWGDVVNLLRAATLRPLTEKHFMGCMLDVQCGFFNSSEQSYPTSI</sequence>
<dbReference type="AlphaFoldDB" id="A0A9Q0NFB3"/>